<organism evidence="1 2">
    <name type="scientific">Dreissena polymorpha</name>
    <name type="common">Zebra mussel</name>
    <name type="synonym">Mytilus polymorpha</name>
    <dbReference type="NCBI Taxonomy" id="45954"/>
    <lineage>
        <taxon>Eukaryota</taxon>
        <taxon>Metazoa</taxon>
        <taxon>Spiralia</taxon>
        <taxon>Lophotrochozoa</taxon>
        <taxon>Mollusca</taxon>
        <taxon>Bivalvia</taxon>
        <taxon>Autobranchia</taxon>
        <taxon>Heteroconchia</taxon>
        <taxon>Euheterodonta</taxon>
        <taxon>Imparidentia</taxon>
        <taxon>Neoheterodontei</taxon>
        <taxon>Myida</taxon>
        <taxon>Dreissenoidea</taxon>
        <taxon>Dreissenidae</taxon>
        <taxon>Dreissena</taxon>
    </lineage>
</organism>
<name>A0A9D4L8I4_DREPO</name>
<comment type="caution">
    <text evidence="1">The sequence shown here is derived from an EMBL/GenBank/DDBJ whole genome shotgun (WGS) entry which is preliminary data.</text>
</comment>
<gene>
    <name evidence="1" type="ORF">DPMN_096525</name>
</gene>
<reference evidence="1" key="2">
    <citation type="submission" date="2020-11" db="EMBL/GenBank/DDBJ databases">
        <authorList>
            <person name="McCartney M.A."/>
            <person name="Auch B."/>
            <person name="Kono T."/>
            <person name="Mallez S."/>
            <person name="Becker A."/>
            <person name="Gohl D.M."/>
            <person name="Silverstein K.A.T."/>
            <person name="Koren S."/>
            <person name="Bechman K.B."/>
            <person name="Herman A."/>
            <person name="Abrahante J.E."/>
            <person name="Garbe J."/>
        </authorList>
    </citation>
    <scope>NUCLEOTIDE SEQUENCE</scope>
    <source>
        <strain evidence="1">Duluth1</strain>
        <tissue evidence="1">Whole animal</tissue>
    </source>
</reference>
<keyword evidence="2" id="KW-1185">Reference proteome</keyword>
<reference evidence="1" key="1">
    <citation type="journal article" date="2019" name="bioRxiv">
        <title>The Genome of the Zebra Mussel, Dreissena polymorpha: A Resource for Invasive Species Research.</title>
        <authorList>
            <person name="McCartney M.A."/>
            <person name="Auch B."/>
            <person name="Kono T."/>
            <person name="Mallez S."/>
            <person name="Zhang Y."/>
            <person name="Obille A."/>
            <person name="Becker A."/>
            <person name="Abrahante J.E."/>
            <person name="Garbe J."/>
            <person name="Badalamenti J.P."/>
            <person name="Herman A."/>
            <person name="Mangelson H."/>
            <person name="Liachko I."/>
            <person name="Sullivan S."/>
            <person name="Sone E.D."/>
            <person name="Koren S."/>
            <person name="Silverstein K.A.T."/>
            <person name="Beckman K.B."/>
            <person name="Gohl D.M."/>
        </authorList>
    </citation>
    <scope>NUCLEOTIDE SEQUENCE</scope>
    <source>
        <strain evidence="1">Duluth1</strain>
        <tissue evidence="1">Whole animal</tissue>
    </source>
</reference>
<sequence>MWWLPQSAAGPSCQPYLDVVAPPISSRTFMSALPGCGGSPNQQWDLHVSLTWMWWLPKSAVGPSCQPYLDVVAPPISSGTFMPALPGCGGSPNQQWDLHASLTWMWWLPHSAAGPSCQPYLDVVAPPISSRTFMSALPGCGGSPNQKQDLHVSFTWMWWLPQSAVGPSCQPYLDVVAPPISSGTFMPALPGCGSSPNQQQDLHASLTWKWCLPQSAVGPSCQPYLDVLAPPISSGTFMPALPGCVRSPKQQWDLHASLTWMWWLPNQQWDLHASHTWMWWFPQSAAGPSCQPYLDVVAPNISSGTFMPALPGCGGSPNQQWDLHASLTWVWWLPKSAVGPSCQPYLNVVTPPISSSTFMSALPGCGGSPNQQQDLHASRTWMWWLPQSAAGPSCQPNLDVLAPPISSGTFMPALPGCGGSPNQQRDLHASLTWMWWLPQSAVGPSCQPYLDVVAAPIISRTFIPALPGCGGSPNQQQDLHASLTWMWCLPKSAAGPSCQPYLDVVAPPISSGTFMSALPGCGGSPNEQRDLHVSLTWMWWLPQSAAGPSCQPYLDVVAPPISSGTFMPILCISLATRIILSSQGVIRPDRPTMSVT</sequence>
<evidence type="ECO:0000313" key="1">
    <source>
        <dbReference type="EMBL" id="KAH3853987.1"/>
    </source>
</evidence>
<evidence type="ECO:0000313" key="2">
    <source>
        <dbReference type="Proteomes" id="UP000828390"/>
    </source>
</evidence>
<protein>
    <submittedName>
        <fullName evidence="1">Uncharacterized protein</fullName>
    </submittedName>
</protein>
<accession>A0A9D4L8I4</accession>
<dbReference type="Proteomes" id="UP000828390">
    <property type="component" value="Unassembled WGS sequence"/>
</dbReference>
<dbReference type="AlphaFoldDB" id="A0A9D4L8I4"/>
<proteinExistence type="predicted"/>
<dbReference type="EMBL" id="JAIWYP010000003">
    <property type="protein sequence ID" value="KAH3853987.1"/>
    <property type="molecule type" value="Genomic_DNA"/>
</dbReference>